<organism evidence="3 4">
    <name type="scientific">Globodera rostochiensis</name>
    <name type="common">Golden nematode worm</name>
    <name type="synonym">Heterodera rostochiensis</name>
    <dbReference type="NCBI Taxonomy" id="31243"/>
    <lineage>
        <taxon>Eukaryota</taxon>
        <taxon>Metazoa</taxon>
        <taxon>Ecdysozoa</taxon>
        <taxon>Nematoda</taxon>
        <taxon>Chromadorea</taxon>
        <taxon>Rhabditida</taxon>
        <taxon>Tylenchina</taxon>
        <taxon>Tylenchomorpha</taxon>
        <taxon>Tylenchoidea</taxon>
        <taxon>Heteroderidae</taxon>
        <taxon>Heteroderinae</taxon>
        <taxon>Globodera</taxon>
    </lineage>
</organism>
<feature type="chain" id="PRO_5037702359" evidence="2">
    <location>
        <begin position="17"/>
        <end position="107"/>
    </location>
</feature>
<feature type="region of interest" description="Disordered" evidence="1">
    <location>
        <begin position="86"/>
        <end position="107"/>
    </location>
</feature>
<dbReference type="WBParaSite" id="Gr19_v10_g16254.t1">
    <property type="protein sequence ID" value="Gr19_v10_g16254.t1"/>
    <property type="gene ID" value="Gr19_v10_g16254"/>
</dbReference>
<name>A0A914HFX0_GLORO</name>
<proteinExistence type="predicted"/>
<evidence type="ECO:0000313" key="3">
    <source>
        <dbReference type="Proteomes" id="UP000887572"/>
    </source>
</evidence>
<reference evidence="4" key="1">
    <citation type="submission" date="2022-11" db="UniProtKB">
        <authorList>
            <consortium name="WormBaseParasite"/>
        </authorList>
    </citation>
    <scope>IDENTIFICATION</scope>
</reference>
<feature type="signal peptide" evidence="2">
    <location>
        <begin position="1"/>
        <end position="16"/>
    </location>
</feature>
<evidence type="ECO:0000256" key="1">
    <source>
        <dbReference type="SAM" id="MobiDB-lite"/>
    </source>
</evidence>
<sequence>MPTFLFLAAICLLVAASILLETDASPKKNAKLEKGSSSSGKAQSSPGVLKAFTGLLALQSGLGLAHGRQTPSEVTFKVPAVNNQPSTPEVIMTNDYAPVRKRPPIHN</sequence>
<dbReference type="AlphaFoldDB" id="A0A914HFX0"/>
<keyword evidence="3" id="KW-1185">Reference proteome</keyword>
<accession>A0A914HFX0</accession>
<dbReference type="Proteomes" id="UP000887572">
    <property type="component" value="Unplaced"/>
</dbReference>
<keyword evidence="2" id="KW-0732">Signal</keyword>
<protein>
    <submittedName>
        <fullName evidence="4">Uncharacterized protein</fullName>
    </submittedName>
</protein>
<evidence type="ECO:0000313" key="4">
    <source>
        <dbReference type="WBParaSite" id="Gr19_v10_g16254.t1"/>
    </source>
</evidence>
<evidence type="ECO:0000256" key="2">
    <source>
        <dbReference type="SAM" id="SignalP"/>
    </source>
</evidence>